<name>E6Z1D6_BARSR</name>
<dbReference type="EMBL" id="CP019789">
    <property type="protein sequence ID" value="AQX31319.1"/>
    <property type="molecule type" value="Genomic_DNA"/>
</dbReference>
<evidence type="ECO:0000313" key="3">
    <source>
        <dbReference type="Proteomes" id="UP000190811"/>
    </source>
</evidence>
<dbReference type="EMBL" id="FN645524">
    <property type="protein sequence ID" value="CBI82924.1"/>
    <property type="molecule type" value="Genomic_DNA"/>
</dbReference>
<reference evidence="1" key="3">
    <citation type="submission" date="2017-02" db="EMBL/GenBank/DDBJ databases">
        <title>Evolutionary dynamics of pathoadaptation revealed by three independent acquisitions of the VirB/D4 type IV secretion system in Bartonella.</title>
        <authorList>
            <person name="Harms A."/>
            <person name="Segers F.H.I.D."/>
            <person name="Quebatte M."/>
            <person name="Mistl C."/>
            <person name="Manfredi P."/>
            <person name="Koerner J."/>
            <person name="Chomel B."/>
            <person name="Kosoy M."/>
            <person name="Maruyama S."/>
            <person name="Engel P."/>
            <person name="Dehio C."/>
        </authorList>
    </citation>
    <scope>NUCLEOTIDE SEQUENCE [LARGE SCALE GENOMIC DNA]</scope>
    <source>
        <strain evidence="1">R1</strain>
    </source>
</reference>
<dbReference type="Proteomes" id="UP000190811">
    <property type="component" value="Chromosome"/>
</dbReference>
<dbReference type="STRING" id="687861.BscR1v2_014120"/>
<reference evidence="2" key="1">
    <citation type="journal article" date="2011" name="PLoS Genet.">
        <title>Parallel evolution of a type IV secretion system in radiating lineages of the host-restricted bacterial pathogen Bartonella.</title>
        <authorList>
            <person name="Engel P."/>
            <person name="Salzburger W."/>
            <person name="Liesch M."/>
            <person name="Chang C.C."/>
            <person name="Maruyama S."/>
            <person name="Lanz C."/>
            <person name="Calteau A."/>
            <person name="Lajus A."/>
            <person name="Medigue C."/>
            <person name="Schuster S.C."/>
            <person name="Dehio C."/>
        </authorList>
    </citation>
    <scope>NUCLEOTIDE SEQUENCE</scope>
    <source>
        <strain evidence="2">R1</strain>
    </source>
</reference>
<evidence type="ECO:0000313" key="2">
    <source>
        <dbReference type="EMBL" id="CBI82924.1"/>
    </source>
</evidence>
<reference evidence="3" key="2">
    <citation type="journal article" date="2017" name="Genome Biol. Evol.">
        <title>Evolutionary Dynamics of Pathoadaptation Revealed by Three Independent Acquisitions of the VirB/D4 Type IV Secretion System in Bartonella.</title>
        <authorList>
            <person name="Harms A."/>
            <person name="Segers F.H."/>
            <person name="Quebatte M."/>
            <person name="Mistl C."/>
            <person name="Manfredi P."/>
            <person name="Korner J."/>
            <person name="Chomel B.B."/>
            <person name="Kosoy M."/>
            <person name="Maruyama S."/>
            <person name="Engel P."/>
            <person name="Dehio C."/>
        </authorList>
    </citation>
    <scope>NUCLEOTIDE SEQUENCE [LARGE SCALE GENOMIC DNA]</scope>
    <source>
        <strain evidence="3">R1</strain>
    </source>
</reference>
<proteinExistence type="predicted"/>
<organism evidence="2">
    <name type="scientific">Bartonella schoenbuchensis (strain DSM 13525 / NCTC 13165 / R1)</name>
    <dbReference type="NCBI Taxonomy" id="687861"/>
    <lineage>
        <taxon>Bacteria</taxon>
        <taxon>Pseudomonadati</taxon>
        <taxon>Pseudomonadota</taxon>
        <taxon>Alphaproteobacteria</taxon>
        <taxon>Hyphomicrobiales</taxon>
        <taxon>Bartonellaceae</taxon>
        <taxon>Bartonella</taxon>
    </lineage>
</organism>
<dbReference type="RefSeq" id="WP_078690159.1">
    <property type="nucleotide sequence ID" value="NZ_CP019789.1"/>
</dbReference>
<evidence type="ECO:0000313" key="1">
    <source>
        <dbReference type="EMBL" id="AQX31319.1"/>
    </source>
</evidence>
<gene>
    <name evidence="2" type="ORF">BARSC_190197</name>
    <name evidence="1" type="ORF">BscR1v2_014120</name>
</gene>
<protein>
    <submittedName>
        <fullName evidence="2">Uncharacterized protein</fullName>
    </submittedName>
</protein>
<accession>E6Z1D6</accession>
<sequence length="78" mass="8640">MREGQEFVACEEKVLSKKGEVRCVKGRRESVHFVCCMWGLSLKGEGDFGKESLRECFGRKIGYAGGGVRARLWGGHCG</sequence>
<dbReference type="AlphaFoldDB" id="E6Z1D6"/>